<name>A0A7U3YJI6_DESPD</name>
<dbReference type="Proteomes" id="UP000006365">
    <property type="component" value="Chromosome"/>
</dbReference>
<dbReference type="EMBL" id="CP002364">
    <property type="protein sequence ID" value="ADW16403.1"/>
    <property type="molecule type" value="Genomic_DNA"/>
</dbReference>
<dbReference type="AlphaFoldDB" id="A0A7U3YJI6"/>
<proteinExistence type="predicted"/>
<gene>
    <name evidence="1" type="ordered locus">Despr_0215</name>
</gene>
<sequence>MALQPVKSELRYLRQRVALDRSDMFQYIDELESSFSGALATRPTLGHSPQQHQLRANNAVRVLERNLGKFDYSG</sequence>
<evidence type="ECO:0000313" key="1">
    <source>
        <dbReference type="EMBL" id="ADW16403.1"/>
    </source>
</evidence>
<evidence type="ECO:0000313" key="2">
    <source>
        <dbReference type="Proteomes" id="UP000006365"/>
    </source>
</evidence>
<dbReference type="KEGG" id="dpr:Despr_0215"/>
<organism evidence="1 2">
    <name type="scientific">Desulfobulbus propionicus (strain ATCC 33891 / DSM 2032 / VKM B-1956 / 1pr3)</name>
    <dbReference type="NCBI Taxonomy" id="577650"/>
    <lineage>
        <taxon>Bacteria</taxon>
        <taxon>Pseudomonadati</taxon>
        <taxon>Thermodesulfobacteriota</taxon>
        <taxon>Desulfobulbia</taxon>
        <taxon>Desulfobulbales</taxon>
        <taxon>Desulfobulbaceae</taxon>
        <taxon>Desulfobulbus</taxon>
    </lineage>
</organism>
<accession>A0A7U3YJI6</accession>
<protein>
    <submittedName>
        <fullName evidence="1">Uncharacterized protein</fullName>
    </submittedName>
</protein>
<reference evidence="1 2" key="1">
    <citation type="journal article" date="2011" name="Stand. Genomic Sci.">
        <title>Complete genome sequence of Desulfobulbus propionicus type strain (1pr3).</title>
        <authorList>
            <person name="Pagani I."/>
            <person name="Lapidus A."/>
            <person name="Nolan M."/>
            <person name="Lucas S."/>
            <person name="Hammon N."/>
            <person name="Deshpande S."/>
            <person name="Cheng J.F."/>
            <person name="Chertkov O."/>
            <person name="Davenport K."/>
            <person name="Tapia R."/>
            <person name="Han C."/>
            <person name="Goodwin L."/>
            <person name="Pitluck S."/>
            <person name="Liolios K."/>
            <person name="Mavromatis K."/>
            <person name="Ivanova N."/>
            <person name="Mikhailova N."/>
            <person name="Pati A."/>
            <person name="Chen A."/>
            <person name="Palaniappan K."/>
            <person name="Land M."/>
            <person name="Hauser L."/>
            <person name="Chang Y.J."/>
            <person name="Jeffries C.D."/>
            <person name="Detter J.C."/>
            <person name="Brambilla E."/>
            <person name="Kannan K.P."/>
            <person name="Djao O.D."/>
            <person name="Rohde M."/>
            <person name="Pukall R."/>
            <person name="Spring S."/>
            <person name="Goker M."/>
            <person name="Sikorski J."/>
            <person name="Woyke T."/>
            <person name="Bristow J."/>
            <person name="Eisen J.A."/>
            <person name="Markowitz V."/>
            <person name="Hugenholtz P."/>
            <person name="Kyrpides N.C."/>
            <person name="Klenk H.P."/>
        </authorList>
    </citation>
    <scope>NUCLEOTIDE SEQUENCE [LARGE SCALE GENOMIC DNA]</scope>
    <source>
        <strain evidence="2">ATCC 33891 / DSM 2032 / 1pr3</strain>
    </source>
</reference>
<keyword evidence="2" id="KW-1185">Reference proteome</keyword>